<dbReference type="AlphaFoldDB" id="A0A839ISM6"/>
<dbReference type="RefSeq" id="WP_182809218.1">
    <property type="nucleotide sequence ID" value="NZ_JACJFM010000015.1"/>
</dbReference>
<dbReference type="EMBL" id="JACJFM010000015">
    <property type="protein sequence ID" value="MBB1487437.1"/>
    <property type="molecule type" value="Genomic_DNA"/>
</dbReference>
<proteinExistence type="predicted"/>
<dbReference type="Proteomes" id="UP000565262">
    <property type="component" value="Unassembled WGS sequence"/>
</dbReference>
<organism evidence="1 2">
    <name type="scientific">Oceanospirillum sediminis</name>
    <dbReference type="NCBI Taxonomy" id="2760088"/>
    <lineage>
        <taxon>Bacteria</taxon>
        <taxon>Pseudomonadati</taxon>
        <taxon>Pseudomonadota</taxon>
        <taxon>Gammaproteobacteria</taxon>
        <taxon>Oceanospirillales</taxon>
        <taxon>Oceanospirillaceae</taxon>
        <taxon>Oceanospirillum</taxon>
    </lineage>
</organism>
<keyword evidence="2" id="KW-1185">Reference proteome</keyword>
<name>A0A839ISM6_9GAMM</name>
<reference evidence="1 2" key="1">
    <citation type="submission" date="2020-08" db="EMBL/GenBank/DDBJ databases">
        <title>Oceanospirillum sp. nov. isolated from marine sediment.</title>
        <authorList>
            <person name="Ji X."/>
        </authorList>
    </citation>
    <scope>NUCLEOTIDE SEQUENCE [LARGE SCALE GENOMIC DNA]</scope>
    <source>
        <strain evidence="1 2">D5</strain>
    </source>
</reference>
<sequence>MVTYEDTLGLCELSEGEVMAIAEHEHTAPIIASGIGSYLIQHHGEQIISQYILDDMVRAQKHGDYIHQIELQQILAQFLAEHPFQGTPH</sequence>
<accession>A0A839ISM6</accession>
<evidence type="ECO:0000313" key="2">
    <source>
        <dbReference type="Proteomes" id="UP000565262"/>
    </source>
</evidence>
<protein>
    <submittedName>
        <fullName evidence="1">Uncharacterized protein</fullName>
    </submittedName>
</protein>
<gene>
    <name evidence="1" type="ORF">H4O21_12545</name>
</gene>
<comment type="caution">
    <text evidence="1">The sequence shown here is derived from an EMBL/GenBank/DDBJ whole genome shotgun (WGS) entry which is preliminary data.</text>
</comment>
<evidence type="ECO:0000313" key="1">
    <source>
        <dbReference type="EMBL" id="MBB1487437.1"/>
    </source>
</evidence>